<dbReference type="SUPFAM" id="SSF50129">
    <property type="entry name" value="GroES-like"/>
    <property type="match status" value="1"/>
</dbReference>
<dbReference type="Gene3D" id="3.90.180.10">
    <property type="entry name" value="Medium-chain alcohol dehydrogenases, catalytic domain"/>
    <property type="match status" value="1"/>
</dbReference>
<dbReference type="InterPro" id="IPR011032">
    <property type="entry name" value="GroES-like_sf"/>
</dbReference>
<dbReference type="InterPro" id="IPR020843">
    <property type="entry name" value="ER"/>
</dbReference>
<organism evidence="2 3">
    <name type="scientific">Streptomyces tricolor</name>
    <dbReference type="NCBI Taxonomy" id="68277"/>
    <lineage>
        <taxon>Bacteria</taxon>
        <taxon>Bacillati</taxon>
        <taxon>Actinomycetota</taxon>
        <taxon>Actinomycetes</taxon>
        <taxon>Kitasatosporales</taxon>
        <taxon>Streptomycetaceae</taxon>
        <taxon>Streptomyces</taxon>
        <taxon>Streptomyces violaceoruber group</taxon>
    </lineage>
</organism>
<accession>A0ABS9JPW4</accession>
<protein>
    <submittedName>
        <fullName evidence="2">Zinc-binding dehydrogenase</fullName>
    </submittedName>
</protein>
<evidence type="ECO:0000259" key="1">
    <source>
        <dbReference type="SMART" id="SM00829"/>
    </source>
</evidence>
<proteinExistence type="predicted"/>
<dbReference type="Proteomes" id="UP001299012">
    <property type="component" value="Unassembled WGS sequence"/>
</dbReference>
<dbReference type="Pfam" id="PF08240">
    <property type="entry name" value="ADH_N"/>
    <property type="match status" value="1"/>
</dbReference>
<dbReference type="EMBL" id="JAKKZF010000162">
    <property type="protein sequence ID" value="MCG0067593.1"/>
    <property type="molecule type" value="Genomic_DNA"/>
</dbReference>
<feature type="domain" description="Enoyl reductase (ER)" evidence="1">
    <location>
        <begin position="21"/>
        <end position="331"/>
    </location>
</feature>
<gene>
    <name evidence="2" type="ORF">L0F81_30715</name>
</gene>
<evidence type="ECO:0000313" key="3">
    <source>
        <dbReference type="Proteomes" id="UP001299012"/>
    </source>
</evidence>
<dbReference type="InterPro" id="IPR013154">
    <property type="entry name" value="ADH-like_N"/>
</dbReference>
<comment type="caution">
    <text evidence="2">The sequence shown here is derived from an EMBL/GenBank/DDBJ whole genome shotgun (WGS) entry which is preliminary data.</text>
</comment>
<dbReference type="Gene3D" id="3.40.50.720">
    <property type="entry name" value="NAD(P)-binding Rossmann-like Domain"/>
    <property type="match status" value="1"/>
</dbReference>
<name>A0ABS9JPW4_9ACTN</name>
<sequence>MVEQDERRRSSMRAVVVKAPGPVEALEFAEVPEPSPGAGELTIDVAYAGVGFVDTLFRSGAFGVPTPFTPGIEVTGHVREVGPGVTGFVPGQPVAALLNDFGRGMRAGGYAEVAVAHSAMAVGLPDDTDLARVAAALVNGVTAWMALHDLARIGVHDNVLVLGASGGLGSVAGRIAAVHPARTVTGVFGRTPDGPSATDPWTRTIGTDGLDGIAPGEVDVVVDPVGGELSRRAYQLLAPFGRLVVLGNASGQEHPVTTDSAWLGTRQLLGLSLGGVAHLVPDRVTAALSAVVALVRRDVLREPAPAVLPLDRVADVHRALEQREAPAKTVLAVR</sequence>
<dbReference type="PANTHER" id="PTHR43677">
    <property type="entry name" value="SHORT-CHAIN DEHYDROGENASE/REDUCTASE"/>
    <property type="match status" value="1"/>
</dbReference>
<reference evidence="2 3" key="1">
    <citation type="submission" date="2022-01" db="EMBL/GenBank/DDBJ databases">
        <title>Draft Genome Sequences of Seven Type Strains of the Genus Streptomyces.</title>
        <authorList>
            <person name="Aziz S."/>
            <person name="Coretto E."/>
            <person name="Chronakova A."/>
            <person name="Sproer C."/>
            <person name="Huber K."/>
            <person name="Nouioui I."/>
            <person name="Gross H."/>
        </authorList>
    </citation>
    <scope>NUCLEOTIDE SEQUENCE [LARGE SCALE GENOMIC DNA]</scope>
    <source>
        <strain evidence="2 3">DSM 41685</strain>
    </source>
</reference>
<dbReference type="InterPro" id="IPR051397">
    <property type="entry name" value="Zn-ADH-like_protein"/>
</dbReference>
<dbReference type="PANTHER" id="PTHR43677:SF4">
    <property type="entry name" value="QUINONE OXIDOREDUCTASE-LIKE PROTEIN 2"/>
    <property type="match status" value="1"/>
</dbReference>
<dbReference type="SMART" id="SM00829">
    <property type="entry name" value="PKS_ER"/>
    <property type="match status" value="1"/>
</dbReference>
<dbReference type="SUPFAM" id="SSF51735">
    <property type="entry name" value="NAD(P)-binding Rossmann-fold domains"/>
    <property type="match status" value="1"/>
</dbReference>
<evidence type="ECO:0000313" key="2">
    <source>
        <dbReference type="EMBL" id="MCG0067593.1"/>
    </source>
</evidence>
<dbReference type="RefSeq" id="WP_237482262.1">
    <property type="nucleotide sequence ID" value="NZ_JAKKZF010000162.1"/>
</dbReference>
<dbReference type="InterPro" id="IPR036291">
    <property type="entry name" value="NAD(P)-bd_dom_sf"/>
</dbReference>
<dbReference type="Pfam" id="PF13602">
    <property type="entry name" value="ADH_zinc_N_2"/>
    <property type="match status" value="1"/>
</dbReference>
<keyword evidence="3" id="KW-1185">Reference proteome</keyword>